<sequence>MVKPIEFATHTDLANGLRSLIIELERNVSMNLKHLVE</sequence>
<dbReference type="PATRIC" id="fig|883126.3.peg.302"/>
<gene>
    <name evidence="1" type="ORF">HMPREF9710_00302</name>
</gene>
<comment type="caution">
    <text evidence="1">The sequence shown here is derived from an EMBL/GenBank/DDBJ whole genome shotgun (WGS) entry which is preliminary data.</text>
</comment>
<dbReference type="Proteomes" id="UP000009874">
    <property type="component" value="Unassembled WGS sequence"/>
</dbReference>
<organism evidence="1 2">
    <name type="scientific">Massilia timonae CCUG 45783</name>
    <dbReference type="NCBI Taxonomy" id="883126"/>
    <lineage>
        <taxon>Bacteria</taxon>
        <taxon>Pseudomonadati</taxon>
        <taxon>Pseudomonadota</taxon>
        <taxon>Betaproteobacteria</taxon>
        <taxon>Burkholderiales</taxon>
        <taxon>Oxalobacteraceae</taxon>
        <taxon>Telluria group</taxon>
        <taxon>Massilia</taxon>
    </lineage>
</organism>
<proteinExistence type="predicted"/>
<dbReference type="AlphaFoldDB" id="K9E0N9"/>
<evidence type="ECO:0000313" key="1">
    <source>
        <dbReference type="EMBL" id="EKU84422.1"/>
    </source>
</evidence>
<evidence type="ECO:0000313" key="2">
    <source>
        <dbReference type="Proteomes" id="UP000009874"/>
    </source>
</evidence>
<dbReference type="EMBL" id="AGZI01000005">
    <property type="protein sequence ID" value="EKU84422.1"/>
    <property type="molecule type" value="Genomic_DNA"/>
</dbReference>
<protein>
    <submittedName>
        <fullName evidence="1">Uncharacterized protein</fullName>
    </submittedName>
</protein>
<accession>K9E0N9</accession>
<reference evidence="1 2" key="1">
    <citation type="submission" date="2012-09" db="EMBL/GenBank/DDBJ databases">
        <title>The Genome Sequence of Massilia timonae CCUG 45783.</title>
        <authorList>
            <consortium name="The Broad Institute Genome Sequencing Platform"/>
            <person name="Earl A."/>
            <person name="Ward D."/>
            <person name="Feldgarden M."/>
            <person name="Gevers D."/>
            <person name="Huys G."/>
            <person name="Walker B."/>
            <person name="Young S.K."/>
            <person name="Zeng Q."/>
            <person name="Gargeya S."/>
            <person name="Fitzgerald M."/>
            <person name="Haas B."/>
            <person name="Abouelleil A."/>
            <person name="Alvarado L."/>
            <person name="Arachchi H.M."/>
            <person name="Berlin A.M."/>
            <person name="Chapman S.B."/>
            <person name="Goldberg J."/>
            <person name="Griggs A."/>
            <person name="Gujja S."/>
            <person name="Hansen M."/>
            <person name="Howarth C."/>
            <person name="Imamovic A."/>
            <person name="Larimer J."/>
            <person name="McCowen C."/>
            <person name="Montmayeur A."/>
            <person name="Murphy C."/>
            <person name="Neiman D."/>
            <person name="Pearson M."/>
            <person name="Priest M."/>
            <person name="Roberts A."/>
            <person name="Saif S."/>
            <person name="Shea T."/>
            <person name="Sisk P."/>
            <person name="Sykes S."/>
            <person name="Wortman J."/>
            <person name="Nusbaum C."/>
            <person name="Birren B."/>
        </authorList>
    </citation>
    <scope>NUCLEOTIDE SEQUENCE [LARGE SCALE GENOMIC DNA]</scope>
    <source>
        <strain evidence="1 2">CCUG 45783</strain>
    </source>
</reference>
<name>K9E0N9_9BURK</name>
<dbReference type="HOGENOM" id="CLU_3345687_0_0_4"/>
<keyword evidence="2" id="KW-1185">Reference proteome</keyword>